<sequence>MGTDPPFACLLANALYRAVAAPGERNRIRQRAIPHNPGRLNAASETKTALRNKPQGCFCLIRIRKPKGTYPDRTVLCRLKLRF</sequence>
<dbReference type="STRING" id="546262.NEICINOT_05168"/>
<evidence type="ECO:0000313" key="2">
    <source>
        <dbReference type="Proteomes" id="UP000003294"/>
    </source>
</evidence>
<dbReference type="EMBL" id="ACDY02000025">
    <property type="protein sequence ID" value="EEZ70718.1"/>
    <property type="molecule type" value="Genomic_DNA"/>
</dbReference>
<organism evidence="1 2">
    <name type="scientific">Neisseria cinerea ATCC 14685</name>
    <dbReference type="NCBI Taxonomy" id="546262"/>
    <lineage>
        <taxon>Bacteria</taxon>
        <taxon>Pseudomonadati</taxon>
        <taxon>Pseudomonadota</taxon>
        <taxon>Betaproteobacteria</taxon>
        <taxon>Neisseriales</taxon>
        <taxon>Neisseriaceae</taxon>
        <taxon>Neisseria</taxon>
    </lineage>
</organism>
<evidence type="ECO:0000313" key="1">
    <source>
        <dbReference type="EMBL" id="EEZ70718.1"/>
    </source>
</evidence>
<gene>
    <name evidence="1" type="ORF">NEICINOT_05168</name>
</gene>
<proteinExistence type="predicted"/>
<dbReference type="AlphaFoldDB" id="D0W641"/>
<accession>D0W641</accession>
<name>D0W641_NEICI</name>
<protein>
    <submittedName>
        <fullName evidence="1">Uncharacterized protein</fullName>
    </submittedName>
</protein>
<comment type="caution">
    <text evidence="1">The sequence shown here is derived from an EMBL/GenBank/DDBJ whole genome shotgun (WGS) entry which is preliminary data.</text>
</comment>
<dbReference type="Proteomes" id="UP000003294">
    <property type="component" value="Unassembled WGS sequence"/>
</dbReference>
<reference evidence="1 2" key="1">
    <citation type="submission" date="2009-10" db="EMBL/GenBank/DDBJ databases">
        <authorList>
            <person name="Weinstock G."/>
            <person name="Sodergren E."/>
            <person name="Clifton S."/>
            <person name="Fulton L."/>
            <person name="Fulton B."/>
            <person name="Courtney L."/>
            <person name="Fronick C."/>
            <person name="Harrison M."/>
            <person name="Strong C."/>
            <person name="Farmer C."/>
            <person name="Delahaunty K."/>
            <person name="Markovic C."/>
            <person name="Hall O."/>
            <person name="Minx P."/>
            <person name="Tomlinson C."/>
            <person name="Mitreva M."/>
            <person name="Nelson J."/>
            <person name="Hou S."/>
            <person name="Wollam A."/>
            <person name="Pepin K.H."/>
            <person name="Johnson M."/>
            <person name="Bhonagiri V."/>
            <person name="Nash W.E."/>
            <person name="Warren W."/>
            <person name="Chinwalla A."/>
            <person name="Mardis E.R."/>
            <person name="Wilson R.K."/>
        </authorList>
    </citation>
    <scope>NUCLEOTIDE SEQUENCE [LARGE SCALE GENOMIC DNA]</scope>
    <source>
        <strain evidence="1 2">ATCC 14685</strain>
    </source>
</reference>